<dbReference type="InterPro" id="IPR002491">
    <property type="entry name" value="ABC_transptr_periplasmic_BD"/>
</dbReference>
<evidence type="ECO:0000256" key="5">
    <source>
        <dbReference type="SAM" id="SignalP"/>
    </source>
</evidence>
<protein>
    <submittedName>
        <fullName evidence="7">Iron-siderophore ABC transporter substrate-binding protein</fullName>
    </submittedName>
</protein>
<dbReference type="CDD" id="cd01146">
    <property type="entry name" value="FhuD"/>
    <property type="match status" value="1"/>
</dbReference>
<dbReference type="PROSITE" id="PS51257">
    <property type="entry name" value="PROKAR_LIPOPROTEIN"/>
    <property type="match status" value="1"/>
</dbReference>
<evidence type="ECO:0000256" key="1">
    <source>
        <dbReference type="ARBA" id="ARBA00004196"/>
    </source>
</evidence>
<dbReference type="Gene3D" id="3.40.50.1980">
    <property type="entry name" value="Nitrogenase molybdenum iron protein domain"/>
    <property type="match status" value="2"/>
</dbReference>
<proteinExistence type="inferred from homology"/>
<evidence type="ECO:0000313" key="8">
    <source>
        <dbReference type="Proteomes" id="UP001147653"/>
    </source>
</evidence>
<dbReference type="PROSITE" id="PS50983">
    <property type="entry name" value="FE_B12_PBP"/>
    <property type="match status" value="1"/>
</dbReference>
<dbReference type="InterPro" id="IPR051313">
    <property type="entry name" value="Bact_iron-sidero_bind"/>
</dbReference>
<dbReference type="Proteomes" id="UP001147653">
    <property type="component" value="Unassembled WGS sequence"/>
</dbReference>
<evidence type="ECO:0000256" key="2">
    <source>
        <dbReference type="ARBA" id="ARBA00008814"/>
    </source>
</evidence>
<keyword evidence="3" id="KW-0813">Transport</keyword>
<feature type="signal peptide" evidence="5">
    <location>
        <begin position="1"/>
        <end position="22"/>
    </location>
</feature>
<dbReference type="PANTHER" id="PTHR30532:SF24">
    <property type="entry name" value="FERRIC ENTEROBACTIN-BINDING PERIPLASMIC PROTEIN FEPB"/>
    <property type="match status" value="1"/>
</dbReference>
<feature type="domain" description="Fe/B12 periplasmic-binding" evidence="6">
    <location>
        <begin position="49"/>
        <end position="315"/>
    </location>
</feature>
<gene>
    <name evidence="7" type="ORF">OJ997_09230</name>
</gene>
<dbReference type="SUPFAM" id="SSF53807">
    <property type="entry name" value="Helical backbone' metal receptor"/>
    <property type="match status" value="1"/>
</dbReference>
<dbReference type="Pfam" id="PF01497">
    <property type="entry name" value="Peripla_BP_2"/>
    <property type="match status" value="1"/>
</dbReference>
<name>A0A9X3N8P9_9ACTN</name>
<comment type="similarity">
    <text evidence="2">Belongs to the bacterial solute-binding protein 8 family.</text>
</comment>
<evidence type="ECO:0000256" key="3">
    <source>
        <dbReference type="ARBA" id="ARBA00022448"/>
    </source>
</evidence>
<dbReference type="RefSeq" id="WP_270024786.1">
    <property type="nucleotide sequence ID" value="NZ_JAPDDP010000013.1"/>
</dbReference>
<feature type="chain" id="PRO_5040773005" evidence="5">
    <location>
        <begin position="23"/>
        <end position="327"/>
    </location>
</feature>
<accession>A0A9X3N8P9</accession>
<dbReference type="AlphaFoldDB" id="A0A9X3N8P9"/>
<comment type="subcellular location">
    <subcellularLocation>
        <location evidence="1">Cell envelope</location>
    </subcellularLocation>
</comment>
<evidence type="ECO:0000256" key="4">
    <source>
        <dbReference type="ARBA" id="ARBA00022729"/>
    </source>
</evidence>
<dbReference type="PANTHER" id="PTHR30532">
    <property type="entry name" value="IRON III DICITRATE-BINDING PERIPLASMIC PROTEIN"/>
    <property type="match status" value="1"/>
</dbReference>
<dbReference type="GO" id="GO:0030288">
    <property type="term" value="C:outer membrane-bounded periplasmic space"/>
    <property type="evidence" value="ECO:0007669"/>
    <property type="project" value="TreeGrafter"/>
</dbReference>
<dbReference type="EMBL" id="JAPDDP010000013">
    <property type="protein sequence ID" value="MDA0180474.1"/>
    <property type="molecule type" value="Genomic_DNA"/>
</dbReference>
<comment type="caution">
    <text evidence="7">The sequence shown here is derived from an EMBL/GenBank/DDBJ whole genome shotgun (WGS) entry which is preliminary data.</text>
</comment>
<keyword evidence="8" id="KW-1185">Reference proteome</keyword>
<evidence type="ECO:0000313" key="7">
    <source>
        <dbReference type="EMBL" id="MDA0180474.1"/>
    </source>
</evidence>
<keyword evidence="4 5" id="KW-0732">Signal</keyword>
<sequence>MRILIPVLLASLVLVGCGSDEATSGSASAPRSTVTHKFGKTEVPADPKRVVTVGYTDQDAILALGVTPVAVGEFGGGYEWRTRPWAQAALKGAEPEVVTDQQINFEAVAAQRPDLIIGINAGLKQADYDKLSRIAPTVAQSGDYINFGMPWDEQTLLVGQALGREEKAKEVVADVQAQLDAFKAKHADFAGKTAIMAYGGPDGYGAYATGDTRSRFLSDIGFTTPKEVDKLAGDQFYAQFSQEQFRLMDQDVVVMYGAQKDILANPVFKRLDAVKEDRVIYLDLKDQMAGALGFASALSLPWMLANTEAQFTAAADGKTETKVTQPE</sequence>
<reference evidence="7" key="1">
    <citation type="submission" date="2022-10" db="EMBL/GenBank/DDBJ databases">
        <title>The WGS of Solirubrobacter phytolaccae KCTC 29190.</title>
        <authorList>
            <person name="Jiang Z."/>
        </authorList>
    </citation>
    <scope>NUCLEOTIDE SEQUENCE</scope>
    <source>
        <strain evidence="7">KCTC 29190</strain>
    </source>
</reference>
<evidence type="ECO:0000259" key="6">
    <source>
        <dbReference type="PROSITE" id="PS50983"/>
    </source>
</evidence>
<organism evidence="7 8">
    <name type="scientific">Solirubrobacter phytolaccae</name>
    <dbReference type="NCBI Taxonomy" id="1404360"/>
    <lineage>
        <taxon>Bacteria</taxon>
        <taxon>Bacillati</taxon>
        <taxon>Actinomycetota</taxon>
        <taxon>Thermoleophilia</taxon>
        <taxon>Solirubrobacterales</taxon>
        <taxon>Solirubrobacteraceae</taxon>
        <taxon>Solirubrobacter</taxon>
    </lineage>
</organism>
<dbReference type="GO" id="GO:1901678">
    <property type="term" value="P:iron coordination entity transport"/>
    <property type="evidence" value="ECO:0007669"/>
    <property type="project" value="UniProtKB-ARBA"/>
</dbReference>